<dbReference type="HOGENOM" id="CLU_000604_84_3_5"/>
<organism evidence="14 15">
    <name type="scientific">Methylobacterium radiotolerans (strain ATCC 27329 / DSM 1819 / JCM 2831 / NBRC 15690 / NCIMB 10815 / 0-1)</name>
    <dbReference type="NCBI Taxonomy" id="426355"/>
    <lineage>
        <taxon>Bacteria</taxon>
        <taxon>Pseudomonadati</taxon>
        <taxon>Pseudomonadota</taxon>
        <taxon>Alphaproteobacteria</taxon>
        <taxon>Hyphomicrobiales</taxon>
        <taxon>Methylobacteriaceae</taxon>
        <taxon>Methylobacterium</taxon>
    </lineage>
</organism>
<evidence type="ECO:0000256" key="8">
    <source>
        <dbReference type="ARBA" id="ARBA00022840"/>
    </source>
</evidence>
<feature type="transmembrane region" description="Helical" evidence="11">
    <location>
        <begin position="195"/>
        <end position="221"/>
    </location>
</feature>
<dbReference type="SUPFAM" id="SSF52540">
    <property type="entry name" value="P-loop containing nucleoside triphosphate hydrolases"/>
    <property type="match status" value="1"/>
</dbReference>
<evidence type="ECO:0000313" key="15">
    <source>
        <dbReference type="Proteomes" id="UP000006589"/>
    </source>
</evidence>
<evidence type="ECO:0000256" key="5">
    <source>
        <dbReference type="ARBA" id="ARBA00022597"/>
    </source>
</evidence>
<name>B1LSI2_METRJ</name>
<evidence type="ECO:0000256" key="4">
    <source>
        <dbReference type="ARBA" id="ARBA00022475"/>
    </source>
</evidence>
<accession>B1LSI2</accession>
<dbReference type="Gene3D" id="3.40.50.300">
    <property type="entry name" value="P-loop containing nucleotide triphosphate hydrolases"/>
    <property type="match status" value="1"/>
</dbReference>
<dbReference type="InterPro" id="IPR036640">
    <property type="entry name" value="ABC1_TM_sf"/>
</dbReference>
<evidence type="ECO:0000256" key="1">
    <source>
        <dbReference type="ARBA" id="ARBA00004651"/>
    </source>
</evidence>
<dbReference type="InterPro" id="IPR039421">
    <property type="entry name" value="Type_1_exporter"/>
</dbReference>
<dbReference type="Proteomes" id="UP000006589">
    <property type="component" value="Chromosome"/>
</dbReference>
<evidence type="ECO:0000259" key="13">
    <source>
        <dbReference type="PROSITE" id="PS50929"/>
    </source>
</evidence>
<evidence type="ECO:0000259" key="12">
    <source>
        <dbReference type="PROSITE" id="PS50893"/>
    </source>
</evidence>
<dbReference type="GO" id="GO:0005886">
    <property type="term" value="C:plasma membrane"/>
    <property type="evidence" value="ECO:0007669"/>
    <property type="project" value="UniProtKB-SubCell"/>
</dbReference>
<keyword evidence="6 11" id="KW-0812">Transmembrane</keyword>
<evidence type="ECO:0000313" key="14">
    <source>
        <dbReference type="EMBL" id="ACB23863.1"/>
    </source>
</evidence>
<dbReference type="InterPro" id="IPR003593">
    <property type="entry name" value="AAA+_ATPase"/>
</dbReference>
<dbReference type="AlphaFoldDB" id="B1LSI2"/>
<dbReference type="FunFam" id="3.40.50.300:FF:000221">
    <property type="entry name" value="Multidrug ABC transporter ATP-binding protein"/>
    <property type="match status" value="1"/>
</dbReference>
<dbReference type="eggNOG" id="COG1132">
    <property type="taxonomic scope" value="Bacteria"/>
</dbReference>
<reference evidence="14 15" key="1">
    <citation type="submission" date="2008-03" db="EMBL/GenBank/DDBJ databases">
        <title>Complete sequence of chromosome of Methylobacterium radiotolerans JCM 2831.</title>
        <authorList>
            <consortium name="US DOE Joint Genome Institute"/>
            <person name="Copeland A."/>
            <person name="Lucas S."/>
            <person name="Lapidus A."/>
            <person name="Glavina del Rio T."/>
            <person name="Dalin E."/>
            <person name="Tice H."/>
            <person name="Bruce D."/>
            <person name="Goodwin L."/>
            <person name="Pitluck S."/>
            <person name="Kiss H."/>
            <person name="Brettin T."/>
            <person name="Detter J.C."/>
            <person name="Han C."/>
            <person name="Kuske C.R."/>
            <person name="Schmutz J."/>
            <person name="Larimer F."/>
            <person name="Land M."/>
            <person name="Hauser L."/>
            <person name="Kyrpides N."/>
            <person name="Mikhailova N."/>
            <person name="Marx C.J."/>
            <person name="Richardson P."/>
        </authorList>
    </citation>
    <scope>NUCLEOTIDE SEQUENCE [LARGE SCALE GENOMIC DNA]</scope>
    <source>
        <strain evidence="15">ATCC 27329 / DSM 1819 / JCM 2831 / NBRC 15690 / NCIMB 10815 / 0-1</strain>
    </source>
</reference>
<feature type="domain" description="ABC transporter" evidence="12">
    <location>
        <begin position="392"/>
        <end position="632"/>
    </location>
</feature>
<dbReference type="InterPro" id="IPR017871">
    <property type="entry name" value="ABC_transporter-like_CS"/>
</dbReference>
<dbReference type="PROSITE" id="PS50929">
    <property type="entry name" value="ABC_TM1F"/>
    <property type="match status" value="1"/>
</dbReference>
<feature type="transmembrane region" description="Helical" evidence="11">
    <location>
        <begin position="266"/>
        <end position="285"/>
    </location>
</feature>
<dbReference type="SMART" id="SM00382">
    <property type="entry name" value="AAA"/>
    <property type="match status" value="1"/>
</dbReference>
<dbReference type="EMBL" id="CP001001">
    <property type="protein sequence ID" value="ACB23863.1"/>
    <property type="molecule type" value="Genomic_DNA"/>
</dbReference>
<evidence type="ECO:0000256" key="10">
    <source>
        <dbReference type="ARBA" id="ARBA00023136"/>
    </source>
</evidence>
<proteinExistence type="inferred from homology"/>
<dbReference type="InterPro" id="IPR003439">
    <property type="entry name" value="ABC_transporter-like_ATP-bd"/>
</dbReference>
<evidence type="ECO:0000256" key="6">
    <source>
        <dbReference type="ARBA" id="ARBA00022692"/>
    </source>
</evidence>
<dbReference type="GO" id="GO:0005524">
    <property type="term" value="F:ATP binding"/>
    <property type="evidence" value="ECO:0007669"/>
    <property type="project" value="UniProtKB-KW"/>
</dbReference>
<keyword evidence="10 11" id="KW-0472">Membrane</keyword>
<evidence type="ECO:0000256" key="7">
    <source>
        <dbReference type="ARBA" id="ARBA00022741"/>
    </source>
</evidence>
<dbReference type="GO" id="GO:0015421">
    <property type="term" value="F:ABC-type oligopeptide transporter activity"/>
    <property type="evidence" value="ECO:0007669"/>
    <property type="project" value="TreeGrafter"/>
</dbReference>
<feature type="domain" description="ABC transmembrane type-1" evidence="13">
    <location>
        <begin position="58"/>
        <end position="357"/>
    </location>
</feature>
<dbReference type="Pfam" id="PF00005">
    <property type="entry name" value="ABC_tran"/>
    <property type="match status" value="1"/>
</dbReference>
<keyword evidence="7" id="KW-0547">Nucleotide-binding</keyword>
<dbReference type="Gene3D" id="1.20.1560.10">
    <property type="entry name" value="ABC transporter type 1, transmembrane domain"/>
    <property type="match status" value="1"/>
</dbReference>
<dbReference type="InterPro" id="IPR027417">
    <property type="entry name" value="P-loop_NTPase"/>
</dbReference>
<dbReference type="PANTHER" id="PTHR43394:SF1">
    <property type="entry name" value="ATP-BINDING CASSETTE SUB-FAMILY B MEMBER 10, MITOCHONDRIAL"/>
    <property type="match status" value="1"/>
</dbReference>
<evidence type="ECO:0000256" key="11">
    <source>
        <dbReference type="SAM" id="Phobius"/>
    </source>
</evidence>
<dbReference type="GO" id="GO:0016887">
    <property type="term" value="F:ATP hydrolysis activity"/>
    <property type="evidence" value="ECO:0007669"/>
    <property type="project" value="InterPro"/>
</dbReference>
<dbReference type="KEGG" id="mrd:Mrad2831_1868"/>
<dbReference type="PANTHER" id="PTHR43394">
    <property type="entry name" value="ATP-DEPENDENT PERMEASE MDL1, MITOCHONDRIAL"/>
    <property type="match status" value="1"/>
</dbReference>
<dbReference type="PROSITE" id="PS50893">
    <property type="entry name" value="ABC_TRANSPORTER_2"/>
    <property type="match status" value="1"/>
</dbReference>
<keyword evidence="9 11" id="KW-1133">Transmembrane helix</keyword>
<dbReference type="SUPFAM" id="SSF90123">
    <property type="entry name" value="ABC transporter transmembrane region"/>
    <property type="match status" value="1"/>
</dbReference>
<evidence type="ECO:0000256" key="2">
    <source>
        <dbReference type="ARBA" id="ARBA00005417"/>
    </source>
</evidence>
<dbReference type="PROSITE" id="PS00211">
    <property type="entry name" value="ABC_TRANSPORTER_1"/>
    <property type="match status" value="1"/>
</dbReference>
<keyword evidence="3" id="KW-0813">Transport</keyword>
<evidence type="ECO:0000256" key="9">
    <source>
        <dbReference type="ARBA" id="ARBA00022989"/>
    </source>
</evidence>
<keyword evidence="4" id="KW-1003">Cell membrane</keyword>
<feature type="transmembrane region" description="Helical" evidence="11">
    <location>
        <begin position="292"/>
        <end position="311"/>
    </location>
</feature>
<comment type="subcellular location">
    <subcellularLocation>
        <location evidence="1">Cell membrane</location>
        <topology evidence="1">Multi-pass membrane protein</topology>
    </subcellularLocation>
</comment>
<keyword evidence="8" id="KW-0067">ATP-binding</keyword>
<dbReference type="InterPro" id="IPR011527">
    <property type="entry name" value="ABC1_TM_dom"/>
</dbReference>
<keyword evidence="5" id="KW-0762">Sugar transport</keyword>
<dbReference type="RefSeq" id="WP_012318849.1">
    <property type="nucleotide sequence ID" value="NC_010505.1"/>
</dbReference>
<evidence type="ECO:0000256" key="3">
    <source>
        <dbReference type="ARBA" id="ARBA00022448"/>
    </source>
</evidence>
<sequence>MSGPAPRPGAGPRQRLRERLAGRLGGRLGERLGERVGALRYLPTLFREIAAASPRLLAASLSLRLVAACLPVLTLYLAKLILDGIVAEHARPAPEAGLAAWFADPGRARLAGLVAAELGLALLSDLTGRLTSLVETLIGDLYANAASLRLMAHAAELDLAQFEDSAQQDRLERARRQVSGRTGLIGTVFGQLQGLLTLATLAVGVAAFTPWLVVLIAAALVPAVLNEWHFTKAGYRLAWIRSPERRRIDYLRYLGASVETAKEIKLFGLAGYVTGLYAAVAGRLLAENRNLAVARAGWGFAFASLGTLAYYAAYAVIVWRTVAGAFSVGDLAFLAGAFQRLRGGLEGLLLGLTQITGQAQYLEDFYAFFAIRPQIRSPARPVPVPRPIREGLVFEGVGYRYPGTQTFALRDLSFAVRAGETVALVGGNGAGKTTIVKLMTRLYDPHEGRVLLDGVPLAAYDLDELRARIGAIFQDFVRFDLTAGENVAVGRIEAADDAGRIAAAAARGLAAPVIERLPGGYAQPLGKRFAGGLDLSGGEWQKVALSRAYMREAEILILDEPTAALDARAEHDVFARFRELSAGRTAVLISHRFSTVRMADRILVLEGGRVLEEGSHAALMARGGRYAELFTLQAEGYR</sequence>
<dbReference type="GeneID" id="6137897"/>
<gene>
    <name evidence="14" type="ordered locus">Mrad2831_1868</name>
</gene>
<dbReference type="STRING" id="426355.Mrad2831_1868"/>
<comment type="similarity">
    <text evidence="2">Belongs to the ABC transporter superfamily.</text>
</comment>
<protein>
    <submittedName>
        <fullName evidence="14">ABC transporter related</fullName>
    </submittedName>
</protein>